<gene>
    <name evidence="2" type="ORF">L3X38_003765</name>
</gene>
<organism evidence="2 3">
    <name type="scientific">Prunus dulcis</name>
    <name type="common">Almond</name>
    <name type="synonym">Amygdalus dulcis</name>
    <dbReference type="NCBI Taxonomy" id="3755"/>
    <lineage>
        <taxon>Eukaryota</taxon>
        <taxon>Viridiplantae</taxon>
        <taxon>Streptophyta</taxon>
        <taxon>Embryophyta</taxon>
        <taxon>Tracheophyta</taxon>
        <taxon>Spermatophyta</taxon>
        <taxon>Magnoliopsida</taxon>
        <taxon>eudicotyledons</taxon>
        <taxon>Gunneridae</taxon>
        <taxon>Pentapetalae</taxon>
        <taxon>rosids</taxon>
        <taxon>fabids</taxon>
        <taxon>Rosales</taxon>
        <taxon>Rosaceae</taxon>
        <taxon>Amygdaloideae</taxon>
        <taxon>Amygdaleae</taxon>
        <taxon>Prunus</taxon>
    </lineage>
</organism>
<evidence type="ECO:0000256" key="1">
    <source>
        <dbReference type="SAM" id="MobiDB-lite"/>
    </source>
</evidence>
<sequence>MVTTHSARSGTSAPNAFSDGTESNLEPSHLIVSSSHRWRITRRASLDANFEDTTTPPSLPTRSRRRSSRNLYATDASFVLHNEHFSSASYKARYHDIVVHRPLLLEDDFSLSDLGLPSTTSSHNVAGLPWFKHSKVSWRAATILYSLQFGFFIPIERFLHKSLIAAGFGNASCPSASMVLPRIITSLAKFHGISTQPNDDIGCSNMIKVISQVSLNRSDAQCPDSGLTIPQQSLFTQLSVQHHETMALLRTFQDILENQSDMIAVLDTRLRSIEAYLRALPSG</sequence>
<reference evidence="2 3" key="1">
    <citation type="journal article" date="2022" name="G3 (Bethesda)">
        <title>Whole-genome sequence and methylome profiling of the almond [Prunus dulcis (Mill.) D.A. Webb] cultivar 'Nonpareil'.</title>
        <authorList>
            <person name="D'Amico-Willman K.M."/>
            <person name="Ouma W.Z."/>
            <person name="Meulia T."/>
            <person name="Sideli G.M."/>
            <person name="Gradziel T.M."/>
            <person name="Fresnedo-Ramirez J."/>
        </authorList>
    </citation>
    <scope>NUCLEOTIDE SEQUENCE [LARGE SCALE GENOMIC DNA]</scope>
    <source>
        <strain evidence="2">Clone GOH B32 T37-40</strain>
    </source>
</reference>
<dbReference type="EMBL" id="JAJFAZ020000001">
    <property type="protein sequence ID" value="KAI5350874.1"/>
    <property type="molecule type" value="Genomic_DNA"/>
</dbReference>
<name>A0AAD4ZMP8_PRUDU</name>
<dbReference type="Proteomes" id="UP001054821">
    <property type="component" value="Chromosome 1"/>
</dbReference>
<comment type="caution">
    <text evidence="2">The sequence shown here is derived from an EMBL/GenBank/DDBJ whole genome shotgun (WGS) entry which is preliminary data.</text>
</comment>
<proteinExistence type="predicted"/>
<feature type="region of interest" description="Disordered" evidence="1">
    <location>
        <begin position="1"/>
        <end position="24"/>
    </location>
</feature>
<protein>
    <submittedName>
        <fullName evidence="2">Uncharacterized protein</fullName>
    </submittedName>
</protein>
<keyword evidence="3" id="KW-1185">Reference proteome</keyword>
<evidence type="ECO:0000313" key="2">
    <source>
        <dbReference type="EMBL" id="KAI5350874.1"/>
    </source>
</evidence>
<accession>A0AAD4ZMP8</accession>
<dbReference type="AlphaFoldDB" id="A0AAD4ZMP8"/>
<evidence type="ECO:0000313" key="3">
    <source>
        <dbReference type="Proteomes" id="UP001054821"/>
    </source>
</evidence>